<dbReference type="SUPFAM" id="SSF101898">
    <property type="entry name" value="NHL repeat"/>
    <property type="match status" value="1"/>
</dbReference>
<organism evidence="1 2">
    <name type="scientific">Tumebacillus lipolyticus</name>
    <dbReference type="NCBI Taxonomy" id="1280370"/>
    <lineage>
        <taxon>Bacteria</taxon>
        <taxon>Bacillati</taxon>
        <taxon>Bacillota</taxon>
        <taxon>Bacilli</taxon>
        <taxon>Bacillales</taxon>
        <taxon>Alicyclobacillaceae</taxon>
        <taxon>Tumebacillus</taxon>
    </lineage>
</organism>
<dbReference type="InterPro" id="IPR006521">
    <property type="entry name" value="Tail_protein_I"/>
</dbReference>
<evidence type="ECO:0000313" key="2">
    <source>
        <dbReference type="Proteomes" id="UP001597343"/>
    </source>
</evidence>
<gene>
    <name evidence="1" type="ORF">ACFSOY_14560</name>
</gene>
<dbReference type="Pfam" id="PF09684">
    <property type="entry name" value="Tail_P2_I"/>
    <property type="match status" value="1"/>
</dbReference>
<dbReference type="NCBIfam" id="TIGR02242">
    <property type="entry name" value="tail_TIGR02242"/>
    <property type="match status" value="1"/>
</dbReference>
<dbReference type="EMBL" id="JBHUIO010000009">
    <property type="protein sequence ID" value="MFD2171187.1"/>
    <property type="molecule type" value="Genomic_DNA"/>
</dbReference>
<protein>
    <submittedName>
        <fullName evidence="1">Phage tail protein</fullName>
    </submittedName>
</protein>
<comment type="caution">
    <text evidence="1">The sequence shown here is derived from an EMBL/GenBank/DDBJ whole genome shotgun (WGS) entry which is preliminary data.</text>
</comment>
<dbReference type="InterPro" id="IPR011748">
    <property type="entry name" value="Unchr_phage_tail-like"/>
</dbReference>
<dbReference type="InterPro" id="IPR011042">
    <property type="entry name" value="6-blade_b-propeller_TolB-like"/>
</dbReference>
<dbReference type="Proteomes" id="UP001597343">
    <property type="component" value="Unassembled WGS sequence"/>
</dbReference>
<dbReference type="Gene3D" id="2.120.10.30">
    <property type="entry name" value="TolB, C-terminal domain"/>
    <property type="match status" value="1"/>
</dbReference>
<evidence type="ECO:0000313" key="1">
    <source>
        <dbReference type="EMBL" id="MFD2171187.1"/>
    </source>
</evidence>
<proteinExistence type="predicted"/>
<sequence length="701" mass="80953">MYDDTTFFSLNRQADWKKGALHNLTVTEQGVLIEQTERFGFYQTVRLDLIEGLQQLEDFALGENEKLYLLDRQANVFLYDYENHYADLILPGGHGQFSARAKLTEVGTHLLVSQLEGENRLVAYSPDTGQAVWRLNEYSGIPVHPLAITTDRHGDAYVLFVFDPVQRATGLHATENSYYGVLKIDSGGRPQRLYQHRSLLIKQETSLLSLQESLFFTVGSGGKLYILNTAERAVFTFAQSGGHEATLPVKVIGSPSGLGVDPFGSLYIGDDHSIEQAWEDNRFVHHYQADGRYVDAVLGYRGQAKKLLVGYASKMYVWNQEENLITVLEQKLRTKPLGDGQGALKGIYFTQAFDSTEAETVWHKITVERELPDETQLRISYFSADQKELMLDGQRIQLDQYLQDREISLETKLVQLDRVFSRPLVNPQDALLQAKGRYIWLKIEWRGNDRLSPLLRKLRVYFPRNSYLNYLPSVYQQDPVSRDFLERYLSLYGTFFEEMEETIDHMSRFFDVDSSSGDLLRWLATWVGISVDDRWSSDQVRRLMKQSTELYKKRGTRAGIQEMIEIFTGEKPYIIEYFQYKYLLEKADIKDYMEQLYGLDPYRFCVLIKPHVVKSDEERKILQKIIDEEKPAFSEAQLVVLEPRIYLGTHSYLGINTFLSEPRLLVLDDQASMPNNTVLIDIDRDNRIGLHTRLELDSNLE</sequence>
<reference evidence="2" key="1">
    <citation type="journal article" date="2019" name="Int. J. Syst. Evol. Microbiol.">
        <title>The Global Catalogue of Microorganisms (GCM) 10K type strain sequencing project: providing services to taxonomists for standard genome sequencing and annotation.</title>
        <authorList>
            <consortium name="The Broad Institute Genomics Platform"/>
            <consortium name="The Broad Institute Genome Sequencing Center for Infectious Disease"/>
            <person name="Wu L."/>
            <person name="Ma J."/>
        </authorList>
    </citation>
    <scope>NUCLEOTIDE SEQUENCE [LARGE SCALE GENOMIC DNA]</scope>
    <source>
        <strain evidence="2">CGMCC 1.13574</strain>
    </source>
</reference>
<keyword evidence="2" id="KW-1185">Reference proteome</keyword>
<accession>A0ABW4ZYZ7</accession>
<name>A0ABW4ZYZ7_9BACL</name>
<dbReference type="RefSeq" id="WP_386047790.1">
    <property type="nucleotide sequence ID" value="NZ_JBHUIO010000009.1"/>
</dbReference>